<dbReference type="InterPro" id="IPR025870">
    <property type="entry name" value="Glyoxalase-like_dom"/>
</dbReference>
<dbReference type="EMBL" id="FMWG01000005">
    <property type="protein sequence ID" value="SCZ64498.1"/>
    <property type="molecule type" value="Genomic_DNA"/>
</dbReference>
<dbReference type="Proteomes" id="UP000198767">
    <property type="component" value="Unassembled WGS sequence"/>
</dbReference>
<evidence type="ECO:0000313" key="2">
    <source>
        <dbReference type="EMBL" id="SCZ64498.1"/>
    </source>
</evidence>
<sequence>MKNQIDHFAIGSASLEQGLEALNPILGVCIPQGGKHDAMSTHNCVMQAGNESFLELIAIDPDAGDPGRVRWFTLDDPETQSKLSERPHALCWVVNTDDLDGVIAASPMDLGEVVPFQRGDRSWRLTVPEDGHLPLGGLLPAFIEWSPGPHPSTGQQDLGVRLKKVKISTPDVAALKATFDVLNISHLAEISEGDPALSFELDTPNGVVILD</sequence>
<dbReference type="STRING" id="1156985.SAMN04488118_105252"/>
<name>A0A1G5QSE5_9RHOB</name>
<protein>
    <submittedName>
        <fullName evidence="2">Glyoxalase-like domain-containing protein</fullName>
    </submittedName>
</protein>
<dbReference type="AlphaFoldDB" id="A0A1G5QSE5"/>
<dbReference type="OrthoDB" id="8451710at2"/>
<organism evidence="2 3">
    <name type="scientific">Epibacterium ulvae</name>
    <dbReference type="NCBI Taxonomy" id="1156985"/>
    <lineage>
        <taxon>Bacteria</taxon>
        <taxon>Pseudomonadati</taxon>
        <taxon>Pseudomonadota</taxon>
        <taxon>Alphaproteobacteria</taxon>
        <taxon>Rhodobacterales</taxon>
        <taxon>Roseobacteraceae</taxon>
        <taxon>Epibacterium</taxon>
    </lineage>
</organism>
<dbReference type="InterPro" id="IPR029068">
    <property type="entry name" value="Glyas_Bleomycin-R_OHBP_Dase"/>
</dbReference>
<proteinExistence type="predicted"/>
<gene>
    <name evidence="2" type="ORF">SAMN04488118_105252</name>
</gene>
<keyword evidence="3" id="KW-1185">Reference proteome</keyword>
<evidence type="ECO:0000259" key="1">
    <source>
        <dbReference type="Pfam" id="PF13468"/>
    </source>
</evidence>
<accession>A0A1G5QSE5</accession>
<dbReference type="Gene3D" id="3.10.180.10">
    <property type="entry name" value="2,3-Dihydroxybiphenyl 1,2-Dioxygenase, domain 1"/>
    <property type="match status" value="1"/>
</dbReference>
<feature type="domain" description="Glyoxalase-like" evidence="1">
    <location>
        <begin position="5"/>
        <end position="178"/>
    </location>
</feature>
<dbReference type="Pfam" id="PF13468">
    <property type="entry name" value="Glyoxalase_3"/>
    <property type="match status" value="1"/>
</dbReference>
<reference evidence="2 3" key="1">
    <citation type="submission" date="2016-10" db="EMBL/GenBank/DDBJ databases">
        <authorList>
            <person name="de Groot N.N."/>
        </authorList>
    </citation>
    <scope>NUCLEOTIDE SEQUENCE [LARGE SCALE GENOMIC DNA]</scope>
    <source>
        <strain evidence="2 3">U95</strain>
    </source>
</reference>
<evidence type="ECO:0000313" key="3">
    <source>
        <dbReference type="Proteomes" id="UP000198767"/>
    </source>
</evidence>
<dbReference type="RefSeq" id="WP_090218625.1">
    <property type="nucleotide sequence ID" value="NZ_FMWG01000005.1"/>
</dbReference>